<dbReference type="InterPro" id="IPR046341">
    <property type="entry name" value="SET_dom_sf"/>
</dbReference>
<accession>K0SD38</accession>
<dbReference type="OrthoDB" id="5560686at2759"/>
<dbReference type="EMBL" id="AGNL01018357">
    <property type="protein sequence ID" value="EJK63260.1"/>
    <property type="molecule type" value="Genomic_DNA"/>
</dbReference>
<gene>
    <name evidence="3" type="ORF">THAOC_16095</name>
</gene>
<dbReference type="AlphaFoldDB" id="K0SD38"/>
<dbReference type="PROSITE" id="PS50280">
    <property type="entry name" value="SET"/>
    <property type="match status" value="1"/>
</dbReference>
<dbReference type="OMA" id="AMANWCT"/>
<feature type="chain" id="PRO_5012474921" description="SET domain-containing protein" evidence="1">
    <location>
        <begin position="16"/>
        <end position="261"/>
    </location>
</feature>
<name>K0SD38_THAOC</name>
<keyword evidence="1" id="KW-0732">Signal</keyword>
<dbReference type="Proteomes" id="UP000266841">
    <property type="component" value="Unassembled WGS sequence"/>
</dbReference>
<dbReference type="SMART" id="SM00317">
    <property type="entry name" value="SET"/>
    <property type="match status" value="1"/>
</dbReference>
<evidence type="ECO:0000313" key="3">
    <source>
        <dbReference type="EMBL" id="EJK63260.1"/>
    </source>
</evidence>
<protein>
    <recommendedName>
        <fullName evidence="2">SET domain-containing protein</fullName>
    </recommendedName>
</protein>
<comment type="caution">
    <text evidence="3">The sequence shown here is derived from an EMBL/GenBank/DDBJ whole genome shotgun (WGS) entry which is preliminary data.</text>
</comment>
<feature type="domain" description="SET" evidence="2">
    <location>
        <begin position="100"/>
        <end position="248"/>
    </location>
</feature>
<evidence type="ECO:0000256" key="1">
    <source>
        <dbReference type="SAM" id="SignalP"/>
    </source>
</evidence>
<feature type="signal peptide" evidence="1">
    <location>
        <begin position="1"/>
        <end position="15"/>
    </location>
</feature>
<keyword evidence="4" id="KW-1185">Reference proteome</keyword>
<proteinExistence type="predicted"/>
<reference evidence="3 4" key="1">
    <citation type="journal article" date="2012" name="Genome Biol.">
        <title>Genome and low-iron response of an oceanic diatom adapted to chronic iron limitation.</title>
        <authorList>
            <person name="Lommer M."/>
            <person name="Specht M."/>
            <person name="Roy A.S."/>
            <person name="Kraemer L."/>
            <person name="Andreson R."/>
            <person name="Gutowska M.A."/>
            <person name="Wolf J."/>
            <person name="Bergner S.V."/>
            <person name="Schilhabel M.B."/>
            <person name="Klostermeier U.C."/>
            <person name="Beiko R.G."/>
            <person name="Rosenstiel P."/>
            <person name="Hippler M."/>
            <person name="Laroche J."/>
        </authorList>
    </citation>
    <scope>NUCLEOTIDE SEQUENCE [LARGE SCALE GENOMIC DNA]</scope>
    <source>
        <strain evidence="3 4">CCMP1005</strain>
    </source>
</reference>
<dbReference type="InterPro" id="IPR001214">
    <property type="entry name" value="SET_dom"/>
</dbReference>
<dbReference type="eggNOG" id="ENOG502SB3B">
    <property type="taxonomic scope" value="Eukaryota"/>
</dbReference>
<dbReference type="SUPFAM" id="SSF82199">
    <property type="entry name" value="SET domain"/>
    <property type="match status" value="1"/>
</dbReference>
<organism evidence="3 4">
    <name type="scientific">Thalassiosira oceanica</name>
    <name type="common">Marine diatom</name>
    <dbReference type="NCBI Taxonomy" id="159749"/>
    <lineage>
        <taxon>Eukaryota</taxon>
        <taxon>Sar</taxon>
        <taxon>Stramenopiles</taxon>
        <taxon>Ochrophyta</taxon>
        <taxon>Bacillariophyta</taxon>
        <taxon>Coscinodiscophyceae</taxon>
        <taxon>Thalassiosirophycidae</taxon>
        <taxon>Thalassiosirales</taxon>
        <taxon>Thalassiosiraceae</taxon>
        <taxon>Thalassiosira</taxon>
    </lineage>
</organism>
<evidence type="ECO:0000259" key="2">
    <source>
        <dbReference type="PROSITE" id="PS50280"/>
    </source>
</evidence>
<dbReference type="Pfam" id="PF00856">
    <property type="entry name" value="SET"/>
    <property type="match status" value="1"/>
</dbReference>
<evidence type="ECO:0000313" key="4">
    <source>
        <dbReference type="Proteomes" id="UP000266841"/>
    </source>
</evidence>
<sequence>MMLVTVILAAGVVSSSVVSSFRLSRQVANAGSSVAQLAAIPVSTLPLEASYIVSPASPSNDGSITATTTQALGLTSSIITYVSLLLVYDRPKGSLELDESYLSIRESNVPGAGLGLYAVQTIKEGTVLGTYAGVVRPAQEFYSGKCRQFPGAVSYSWRFTDNQFVIDPTDERGEIQFVCQGGSDVPLSNIFFSLLGTGKSTALCRINEPPIGAGGCNVGAKENLDKREVVFTTLRDIFAGEELFLDYGLDYDRSGYSQSPS</sequence>
<dbReference type="Gene3D" id="2.170.270.10">
    <property type="entry name" value="SET domain"/>
    <property type="match status" value="1"/>
</dbReference>